<dbReference type="Proteomes" id="UP000183174">
    <property type="component" value="Unassembled WGS sequence"/>
</dbReference>
<dbReference type="EMBL" id="FMAE01000001">
    <property type="protein sequence ID" value="SCB08328.1"/>
    <property type="molecule type" value="Genomic_DNA"/>
</dbReference>
<organism evidence="1 2">
    <name type="scientific">Bradyrhizobium yuanmingense</name>
    <dbReference type="NCBI Taxonomy" id="108015"/>
    <lineage>
        <taxon>Bacteria</taxon>
        <taxon>Pseudomonadati</taxon>
        <taxon>Pseudomonadota</taxon>
        <taxon>Alphaproteobacteria</taxon>
        <taxon>Hyphomicrobiales</taxon>
        <taxon>Nitrobacteraceae</taxon>
        <taxon>Bradyrhizobium</taxon>
    </lineage>
</organism>
<protein>
    <recommendedName>
        <fullName evidence="3">Lipoprotein</fullName>
    </recommendedName>
</protein>
<dbReference type="AlphaFoldDB" id="A0A1C3TYV6"/>
<evidence type="ECO:0000313" key="1">
    <source>
        <dbReference type="EMBL" id="SCB08328.1"/>
    </source>
</evidence>
<sequence>MRRVLSVAGVLLSVFLGSCGSTLPVMRLSYASDNDFRNFVKGIAEHVRCELYNAVAREYGPNDPKRAMLYSWAAKIALTIRALDKSTISPGLTADAPPTVFTIAAGASGSTAGTREMTMTYFLPFKELLDGKKISFRERPPQYCDVITNETGVREPIAGNLGIHQTLKAALETWDSSRTLSERIKNGPFETITHHVTFEVVAGGDITPTWHFVNVIANPNAPFLSGSRTTTDELLITIGPDALGDHKELDRSFEIERLRSAVRRP</sequence>
<evidence type="ECO:0000313" key="2">
    <source>
        <dbReference type="Proteomes" id="UP000183174"/>
    </source>
</evidence>
<reference evidence="1 2" key="1">
    <citation type="submission" date="2016-08" db="EMBL/GenBank/DDBJ databases">
        <authorList>
            <person name="Seilhamer J.J."/>
        </authorList>
    </citation>
    <scope>NUCLEOTIDE SEQUENCE [LARGE SCALE GENOMIC DNA]</scope>
    <source>
        <strain evidence="1 2">CCBAU 10071</strain>
    </source>
</reference>
<name>A0A1C3TYV6_9BRAD</name>
<accession>A0A1C3TYV6</accession>
<proteinExistence type="predicted"/>
<dbReference type="PROSITE" id="PS51257">
    <property type="entry name" value="PROKAR_LIPOPROTEIN"/>
    <property type="match status" value="1"/>
</dbReference>
<evidence type="ECO:0008006" key="3">
    <source>
        <dbReference type="Google" id="ProtNLM"/>
    </source>
</evidence>
<gene>
    <name evidence="1" type="ORF">GA0061099_1001233</name>
</gene>